<comment type="caution">
    <text evidence="1">The sequence shown here is derived from an EMBL/GenBank/DDBJ whole genome shotgun (WGS) entry which is preliminary data.</text>
</comment>
<sequence length="226" mass="24745">MMSGDNKFLVIVPLVLAFGMVSLSLSIWLSGASPPMTALSWRRTLGGCCPNQSWWCWGWRRRRRKQDRLCRSCAVHLSSGGGNEFGKCGSIEDPDTASLSSSKNFVLKESRAKCCECPCHSCGKVSVIAGVEFGGATNVCFDGGFLREVSGGGERSAGVHFTGGAKQVGLEYLQKISIQFKSTHPLLTKDEVIVMMETTMLNVFFDSYRGMSFVVKDCIVGDKKWK</sequence>
<gene>
    <name evidence="1" type="ORF">Fcan01_13341</name>
</gene>
<dbReference type="Proteomes" id="UP000198287">
    <property type="component" value="Unassembled WGS sequence"/>
</dbReference>
<protein>
    <submittedName>
        <fullName evidence="1">Uncharacterized protein</fullName>
    </submittedName>
</protein>
<dbReference type="AlphaFoldDB" id="A0A226E6T6"/>
<keyword evidence="2" id="KW-1185">Reference proteome</keyword>
<organism evidence="1 2">
    <name type="scientific">Folsomia candida</name>
    <name type="common">Springtail</name>
    <dbReference type="NCBI Taxonomy" id="158441"/>
    <lineage>
        <taxon>Eukaryota</taxon>
        <taxon>Metazoa</taxon>
        <taxon>Ecdysozoa</taxon>
        <taxon>Arthropoda</taxon>
        <taxon>Hexapoda</taxon>
        <taxon>Collembola</taxon>
        <taxon>Entomobryomorpha</taxon>
        <taxon>Isotomoidea</taxon>
        <taxon>Isotomidae</taxon>
        <taxon>Proisotominae</taxon>
        <taxon>Folsomia</taxon>
    </lineage>
</organism>
<evidence type="ECO:0000313" key="2">
    <source>
        <dbReference type="Proteomes" id="UP000198287"/>
    </source>
</evidence>
<proteinExistence type="predicted"/>
<evidence type="ECO:0000313" key="1">
    <source>
        <dbReference type="EMBL" id="OXA52306.1"/>
    </source>
</evidence>
<accession>A0A226E6T6</accession>
<name>A0A226E6T6_FOLCA</name>
<dbReference type="EMBL" id="LNIX01000007">
    <property type="protein sequence ID" value="OXA52306.1"/>
    <property type="molecule type" value="Genomic_DNA"/>
</dbReference>
<dbReference type="OrthoDB" id="430364at2759"/>
<reference evidence="1 2" key="1">
    <citation type="submission" date="2015-12" db="EMBL/GenBank/DDBJ databases">
        <title>The genome of Folsomia candida.</title>
        <authorList>
            <person name="Faddeeva A."/>
            <person name="Derks M.F."/>
            <person name="Anvar Y."/>
            <person name="Smit S."/>
            <person name="Van Straalen N."/>
            <person name="Roelofs D."/>
        </authorList>
    </citation>
    <scope>NUCLEOTIDE SEQUENCE [LARGE SCALE GENOMIC DNA]</scope>
    <source>
        <strain evidence="1 2">VU population</strain>
        <tissue evidence="1">Whole body</tissue>
    </source>
</reference>